<dbReference type="AlphaFoldDB" id="A0AAW3ZQN0"/>
<sequence length="225" mass="24532">MPTIEPAIGSRFSHARLLDAQHPERGKAEAFVAEVYQARFSARITEFMPHLLCFYQHEQLAAVVGLRCAARETLFCETYLGGAAESVIAEQVRAPVSRRQIVEMGNFAANDAGTGRRLILSLIPLLNEAGSRFVMFVATRQLRNAFARLGLQPISLGAADAQRLGAAAGQWGRYYDEQPQVMVGDLTRAPSWATAPSALDACAKAASTIRSNNPLLQSRLCVESR</sequence>
<evidence type="ECO:0000313" key="1">
    <source>
        <dbReference type="EMBL" id="MBD8526601.1"/>
    </source>
</evidence>
<dbReference type="Proteomes" id="UP000613768">
    <property type="component" value="Unassembled WGS sequence"/>
</dbReference>
<name>A0AAW3ZQN0_9GAMM</name>
<comment type="caution">
    <text evidence="1">The sequence shown here is derived from an EMBL/GenBank/DDBJ whole genome shotgun (WGS) entry which is preliminary data.</text>
</comment>
<gene>
    <name evidence="1" type="ORF">IFO71_12725</name>
</gene>
<keyword evidence="2" id="KW-1185">Reference proteome</keyword>
<dbReference type="Pfam" id="PF12261">
    <property type="entry name" value="T_hemolysin"/>
    <property type="match status" value="1"/>
</dbReference>
<accession>A0AAW3ZQN0</accession>
<organism evidence="1 2">
    <name type="scientific">Pseudomarimonas arenosa</name>
    <dbReference type="NCBI Taxonomy" id="2774145"/>
    <lineage>
        <taxon>Bacteria</taxon>
        <taxon>Pseudomonadati</taxon>
        <taxon>Pseudomonadota</taxon>
        <taxon>Gammaproteobacteria</taxon>
        <taxon>Lysobacterales</taxon>
        <taxon>Lysobacteraceae</taxon>
        <taxon>Pseudomarimonas</taxon>
    </lineage>
</organism>
<evidence type="ECO:0000313" key="2">
    <source>
        <dbReference type="Proteomes" id="UP000613768"/>
    </source>
</evidence>
<reference evidence="1 2" key="1">
    <citation type="submission" date="2020-09" db="EMBL/GenBank/DDBJ databases">
        <title>Pseudoxanthomonas sp. CAU 1598 isolated from sand of Yaerae Beach.</title>
        <authorList>
            <person name="Kim W."/>
        </authorList>
    </citation>
    <scope>NUCLEOTIDE SEQUENCE [LARGE SCALE GENOMIC DNA]</scope>
    <source>
        <strain evidence="1 2">CAU 1598</strain>
    </source>
</reference>
<dbReference type="RefSeq" id="WP_192030022.1">
    <property type="nucleotide sequence ID" value="NZ_JACYTR010000026.1"/>
</dbReference>
<proteinExistence type="predicted"/>
<protein>
    <submittedName>
        <fullName evidence="1">Thermostable hemolysin</fullName>
    </submittedName>
</protein>
<dbReference type="EMBL" id="JACYTR010000026">
    <property type="protein sequence ID" value="MBD8526601.1"/>
    <property type="molecule type" value="Genomic_DNA"/>
</dbReference>
<dbReference type="InterPro" id="IPR022050">
    <property type="entry name" value="T_hemolysin"/>
</dbReference>